<evidence type="ECO:0000313" key="2">
    <source>
        <dbReference type="EMBL" id="QBA64296.1"/>
    </source>
</evidence>
<dbReference type="EMBL" id="CP035544">
    <property type="protein sequence ID" value="QBA64296.1"/>
    <property type="molecule type" value="Genomic_DNA"/>
</dbReference>
<evidence type="ECO:0000313" key="3">
    <source>
        <dbReference type="Proteomes" id="UP000290889"/>
    </source>
</evidence>
<organism evidence="2 3">
    <name type="scientific">Muriicola soli</name>
    <dbReference type="NCBI Taxonomy" id="2507538"/>
    <lineage>
        <taxon>Bacteria</taxon>
        <taxon>Pseudomonadati</taxon>
        <taxon>Bacteroidota</taxon>
        <taxon>Flavobacteriia</taxon>
        <taxon>Flavobacteriales</taxon>
        <taxon>Flavobacteriaceae</taxon>
        <taxon>Muriicola</taxon>
    </lineage>
</organism>
<name>A0A411E999_9FLAO</name>
<accession>A0A411E999</accession>
<gene>
    <name evidence="2" type="ORF">EQY75_06990</name>
</gene>
<reference evidence="2 3" key="1">
    <citation type="submission" date="2019-01" db="EMBL/GenBank/DDBJ databases">
        <title>Muriicola soli sp. nov., isolated from soil.</title>
        <authorList>
            <person name="Kang H.J."/>
            <person name="Kim S.B."/>
        </authorList>
    </citation>
    <scope>NUCLEOTIDE SEQUENCE [LARGE SCALE GENOMIC DNA]</scope>
    <source>
        <strain evidence="2 3">MMS17-SY002</strain>
    </source>
</reference>
<dbReference type="AlphaFoldDB" id="A0A411E999"/>
<keyword evidence="3" id="KW-1185">Reference proteome</keyword>
<feature type="region of interest" description="Disordered" evidence="1">
    <location>
        <begin position="128"/>
        <end position="147"/>
    </location>
</feature>
<dbReference type="OrthoDB" id="1451306at2"/>
<evidence type="ECO:0000256" key="1">
    <source>
        <dbReference type="SAM" id="MobiDB-lite"/>
    </source>
</evidence>
<feature type="compositionally biased region" description="Basic residues" evidence="1">
    <location>
        <begin position="134"/>
        <end position="147"/>
    </location>
</feature>
<dbReference type="KEGG" id="mur:EQY75_06990"/>
<protein>
    <submittedName>
        <fullName evidence="2">Uncharacterized protein</fullName>
    </submittedName>
</protein>
<dbReference type="RefSeq" id="WP_129604247.1">
    <property type="nucleotide sequence ID" value="NZ_CP035544.1"/>
</dbReference>
<proteinExistence type="predicted"/>
<sequence>MIPKRHYTLLILFLLGISFYAEAQVGAMGRRRIVPQTQTAPAKTEPMTAEELVEAEMPKLLESIDFSEFEQAILKSILTKYVQQRIEIQILQLSPEKTREAYEQINLSQDEELKASLPEDKYEALKAYRERGGKKAKTKKRKKKKGT</sequence>
<dbReference type="Proteomes" id="UP000290889">
    <property type="component" value="Chromosome"/>
</dbReference>